<gene>
    <name evidence="1" type="ORF">DVH24_006151</name>
    <name evidence="2" type="ORF">DVH24_027510</name>
</gene>
<evidence type="ECO:0000313" key="2">
    <source>
        <dbReference type="EMBL" id="RXI09883.1"/>
    </source>
</evidence>
<keyword evidence="3" id="KW-1185">Reference proteome</keyword>
<comment type="caution">
    <text evidence="2">The sequence shown here is derived from an EMBL/GenBank/DDBJ whole genome shotgun (WGS) entry which is preliminary data.</text>
</comment>
<accession>A0A498KY65</accession>
<evidence type="ECO:0000313" key="1">
    <source>
        <dbReference type="EMBL" id="RXH81326.1"/>
    </source>
</evidence>
<dbReference type="AlphaFoldDB" id="A0A498KY65"/>
<evidence type="ECO:0000313" key="3">
    <source>
        <dbReference type="Proteomes" id="UP000290289"/>
    </source>
</evidence>
<feature type="non-terminal residue" evidence="2">
    <location>
        <position position="1"/>
    </location>
</feature>
<dbReference type="Proteomes" id="UP000290289">
    <property type="component" value="Chromosome 12"/>
</dbReference>
<sequence>HHDFVSGNSHKNFTLGHPSWECSCANSLNFGVLMESETNELPKGLVLGRDGNIHIRLRGSTPLGNECSHANSLNFGVPMEPEANELLKGLVLGRDGNIHIRLRGCTPLDDVECYRIAHPFQKLPYMSTLQIPNDILVKII</sequence>
<protein>
    <submittedName>
        <fullName evidence="2">Uncharacterized protein</fullName>
    </submittedName>
</protein>
<organism evidence="2 3">
    <name type="scientific">Malus domestica</name>
    <name type="common">Apple</name>
    <name type="synonym">Pyrus malus</name>
    <dbReference type="NCBI Taxonomy" id="3750"/>
    <lineage>
        <taxon>Eukaryota</taxon>
        <taxon>Viridiplantae</taxon>
        <taxon>Streptophyta</taxon>
        <taxon>Embryophyta</taxon>
        <taxon>Tracheophyta</taxon>
        <taxon>Spermatophyta</taxon>
        <taxon>Magnoliopsida</taxon>
        <taxon>eudicotyledons</taxon>
        <taxon>Gunneridae</taxon>
        <taxon>Pentapetalae</taxon>
        <taxon>rosids</taxon>
        <taxon>fabids</taxon>
        <taxon>Rosales</taxon>
        <taxon>Rosaceae</taxon>
        <taxon>Amygdaloideae</taxon>
        <taxon>Maleae</taxon>
        <taxon>Malus</taxon>
    </lineage>
</organism>
<name>A0A498KY65_MALDO</name>
<dbReference type="EMBL" id="RDQH01000338">
    <property type="protein sequence ID" value="RXH81326.1"/>
    <property type="molecule type" value="Genomic_DNA"/>
</dbReference>
<reference evidence="2 3" key="1">
    <citation type="submission" date="2018-10" db="EMBL/GenBank/DDBJ databases">
        <title>A high-quality apple genome assembly.</title>
        <authorList>
            <person name="Hu J."/>
        </authorList>
    </citation>
    <scope>NUCLEOTIDE SEQUENCE [LARGE SCALE GENOMIC DNA]</scope>
    <source>
        <strain evidence="3">cv. HFTH1</strain>
        <tissue evidence="2">Young leaf</tissue>
    </source>
</reference>
<proteinExistence type="predicted"/>
<dbReference type="EMBL" id="RDQH01000135">
    <property type="protein sequence ID" value="RXI09883.1"/>
    <property type="molecule type" value="Genomic_DNA"/>
</dbReference>